<evidence type="ECO:0008006" key="3">
    <source>
        <dbReference type="Google" id="ProtNLM"/>
    </source>
</evidence>
<dbReference type="RefSeq" id="WP_175547754.1">
    <property type="nucleotide sequence ID" value="NZ_FRBU01000030.1"/>
</dbReference>
<evidence type="ECO:0000313" key="1">
    <source>
        <dbReference type="EMBL" id="SHM31147.1"/>
    </source>
</evidence>
<name>A0A1M7HSP6_9FLAO</name>
<dbReference type="Gene3D" id="3.40.50.720">
    <property type="entry name" value="NAD(P)-binding Rossmann-like Domain"/>
    <property type="match status" value="1"/>
</dbReference>
<evidence type="ECO:0000313" key="2">
    <source>
        <dbReference type="Proteomes" id="UP000184260"/>
    </source>
</evidence>
<accession>A0A1M7HSP6</accession>
<dbReference type="AlphaFoldDB" id="A0A1M7HSP6"/>
<dbReference type="STRING" id="69322.SAMN05443669_10304"/>
<proteinExistence type="predicted"/>
<dbReference type="Proteomes" id="UP000184260">
    <property type="component" value="Unassembled WGS sequence"/>
</dbReference>
<gene>
    <name evidence="1" type="ORF">SAMN05443669_10304</name>
</gene>
<protein>
    <recommendedName>
        <fullName evidence="3">UDP-glucose 4-epimerase</fullName>
    </recommendedName>
</protein>
<reference evidence="2" key="1">
    <citation type="submission" date="2016-11" db="EMBL/GenBank/DDBJ databases">
        <authorList>
            <person name="Varghese N."/>
            <person name="Submissions S."/>
        </authorList>
    </citation>
    <scope>NUCLEOTIDE SEQUENCE [LARGE SCALE GENOMIC DNA]</scope>
    <source>
        <strain evidence="2">DSM 3661</strain>
    </source>
</reference>
<organism evidence="1 2">
    <name type="scientific">Flavobacterium xanthum</name>
    <dbReference type="NCBI Taxonomy" id="69322"/>
    <lineage>
        <taxon>Bacteria</taxon>
        <taxon>Pseudomonadati</taxon>
        <taxon>Bacteroidota</taxon>
        <taxon>Flavobacteriia</taxon>
        <taxon>Flavobacteriales</taxon>
        <taxon>Flavobacteriaceae</taxon>
        <taxon>Flavobacterium</taxon>
    </lineage>
</organism>
<dbReference type="EMBL" id="FRBU01000030">
    <property type="protein sequence ID" value="SHM31147.1"/>
    <property type="molecule type" value="Genomic_DNA"/>
</dbReference>
<sequence>MIKKIVDSWPASINDAEAREDWGWKYKFDLASMTIEMLKNLSAKKA</sequence>
<keyword evidence="2" id="KW-1185">Reference proteome</keyword>